<protein>
    <submittedName>
        <fullName evidence="4">Putative ATPase</fullName>
    </submittedName>
</protein>
<name>K9WIW3_9CYAN</name>
<gene>
    <name evidence="4" type="ORF">Mic7113_4041</name>
</gene>
<dbReference type="Gene3D" id="3.30.70.1230">
    <property type="entry name" value="Nucleotide cyclase"/>
    <property type="match status" value="1"/>
</dbReference>
<proteinExistence type="predicted"/>
<dbReference type="eggNOG" id="COG2203">
    <property type="taxonomic scope" value="Bacteria"/>
</dbReference>
<dbReference type="eggNOG" id="COG2114">
    <property type="taxonomic scope" value="Bacteria"/>
</dbReference>
<dbReference type="SUPFAM" id="SSF56112">
    <property type="entry name" value="Protein kinase-like (PK-like)"/>
    <property type="match status" value="1"/>
</dbReference>
<accession>K9WIW3</accession>
<evidence type="ECO:0000313" key="4">
    <source>
        <dbReference type="EMBL" id="AFZ19746.1"/>
    </source>
</evidence>
<organism evidence="4 5">
    <name type="scientific">Allocoleopsis franciscana PCC 7113</name>
    <dbReference type="NCBI Taxonomy" id="1173027"/>
    <lineage>
        <taxon>Bacteria</taxon>
        <taxon>Bacillati</taxon>
        <taxon>Cyanobacteriota</taxon>
        <taxon>Cyanophyceae</taxon>
        <taxon>Coleofasciculales</taxon>
        <taxon>Coleofasciculaceae</taxon>
        <taxon>Allocoleopsis</taxon>
        <taxon>Allocoleopsis franciscana</taxon>
    </lineage>
</organism>
<keyword evidence="5" id="KW-1185">Reference proteome</keyword>
<dbReference type="Pfam" id="PF00069">
    <property type="entry name" value="Pkinase"/>
    <property type="match status" value="1"/>
</dbReference>
<dbReference type="PANTHER" id="PTHR43642">
    <property type="entry name" value="HYBRID SIGNAL TRANSDUCTION HISTIDINE KINASE G"/>
    <property type="match status" value="1"/>
</dbReference>
<dbReference type="SMART" id="SM00065">
    <property type="entry name" value="GAF"/>
    <property type="match status" value="1"/>
</dbReference>
<dbReference type="Proteomes" id="UP000010471">
    <property type="component" value="Chromosome"/>
</dbReference>
<dbReference type="Pfam" id="PF00211">
    <property type="entry name" value="Guanylate_cyc"/>
    <property type="match status" value="1"/>
</dbReference>
<feature type="domain" description="Protein kinase" evidence="2">
    <location>
        <begin position="7"/>
        <end position="266"/>
    </location>
</feature>
<dbReference type="InterPro" id="IPR041664">
    <property type="entry name" value="AAA_16"/>
</dbReference>
<dbReference type="GO" id="GO:0035556">
    <property type="term" value="P:intracellular signal transduction"/>
    <property type="evidence" value="ECO:0007669"/>
    <property type="project" value="InterPro"/>
</dbReference>
<dbReference type="PROSITE" id="PS50125">
    <property type="entry name" value="GUANYLATE_CYCLASE_2"/>
    <property type="match status" value="1"/>
</dbReference>
<dbReference type="PROSITE" id="PS50011">
    <property type="entry name" value="PROTEIN_KINASE_DOM"/>
    <property type="match status" value="1"/>
</dbReference>
<dbReference type="GO" id="GO:0016020">
    <property type="term" value="C:membrane"/>
    <property type="evidence" value="ECO:0007669"/>
    <property type="project" value="UniProtKB-SubCell"/>
</dbReference>
<dbReference type="HOGENOM" id="CLU_000445_34_2_3"/>
<comment type="subcellular location">
    <subcellularLocation>
        <location evidence="1">Membrane</location>
        <topology evidence="1">Single-pass membrane protein</topology>
    </subcellularLocation>
</comment>
<dbReference type="RefSeq" id="WP_015183882.1">
    <property type="nucleotide sequence ID" value="NC_019738.1"/>
</dbReference>
<dbReference type="CDD" id="cd14014">
    <property type="entry name" value="STKc_PknB_like"/>
    <property type="match status" value="1"/>
</dbReference>
<dbReference type="InterPro" id="IPR011990">
    <property type="entry name" value="TPR-like_helical_dom_sf"/>
</dbReference>
<dbReference type="Pfam" id="PF01590">
    <property type="entry name" value="GAF"/>
    <property type="match status" value="1"/>
</dbReference>
<dbReference type="SUPFAM" id="SSF52540">
    <property type="entry name" value="P-loop containing nucleoside triphosphate hydrolases"/>
    <property type="match status" value="1"/>
</dbReference>
<sequence>MIKFPGLTVITQIHESANSLVYRGIRQFDQQPIILKLLKEDYPTPSQLIHYRQEYEILRKLDLEGVVKVYNLQNYQNTLVILLEDFGGESLKRWLGEKSFSLSEFLPIALQITQSLGQVHHHNIIHKDINPSNLVFNPQTGQVKLIDFGISTVLARENPSLTSPQLLEGTLAYISPEQTGRMNRSLDYRTDFYSLGVTFYELLTHQLPFQTEEALELVHCHIAKQPVPPHVLEPDIPKIISDIVMKLMAKTAEERYQSAWGIHRDLAECWHQLQQRGKISTFILASADISSRFQIPQKLYGREREVEILLRAFERVATGRVDTEEENSEQVISQNPKGKSHIEMMLVEGYSGIGKSVLVQELYQPITQRRGYFIRGKFEQLQRNVPYSAVIQALTELVRQLLAESEVQLQQWREKLLQSLGSNGQVIIDVIPEVELIVGFQSPVPTLGATESQNRFNLVFQNFIAVFVSPLHPLVIFLDDLQWADRPSLKLMELLMTSSEPGLFLIGAYRDNEVSSAHPLRLTLKDIKNTGTIVNKIFLKPLDLITVNQLISDTLNCSGKRTLPLAELVLAKTEGNPFFVNEFLKSLYAENLLNFIPPQPTLERGEWRWDLEQIKARGITENVVELMAAKIQKLPESTQQVLKLAACIGSRFELKTLAVVSEKSPQETAVNLHSAVVEGLILPLSDAYEVIGDWESSMTNDQLPITDYQSPIPVEYKFIHDRIQQAVYSLISEDVEVRHCRARTHRQVGQLLLQNIPANQREEKIFDIVNQLNLGIELISDQSERDELAKLNLMAGKKAKASIAYEPAFKYLIFGIELFNPPQSPLDQSSWQRQYNLTLELYVEAAEAAYLSTNFEQMEKLAEVVLMQAITLLDKIKIYEILIQSLISQNRLLEAIDTGIKILRLLGLQFPEKPKILNIIFSLIRIKLTLFRKNIKDLIDLPDMTDPIALAAMRLMWSISYAAYLAVPELIPLLAFKMVNLSIKYGNASESASGYAGYGTILCGIIGAIDSGYQLGQLALSLLDKFNAKKLKAKTFLVVNDLIRHWKEHLGETLPALIDSFESGIETGDLEFAALSINAYVYHAYFIGKELGELEQEMAIYSEVIGKLKQETTLYLLKIWRQTVLTLLGRTEHQCRLIGEVYDEEKMLSLHQEANDRTAIFILYFNKLVLCYLFTEYQEAVKNAAITERYLDGGLGVVTVPLFHFYDSLALLAIYPSSKTSVQKRILRKVRANQKKMKKWAHYAPANFLHKFYLVEAERCRVIGQETKAIEWYDYSIAGAEENGYIQEKALAYELAAQYYISKGKDVISKAYMQEARYCYLKWGATRKVRHLEETYPQLLAATKSGIKNGKFISKSTNQSSGEALDLATIMKATQAISGEIVLDKLLESLMKILIENAGAQKGFLILESKGKLRIEASGQVDSEKVTVLQSIPIESVEEYNQTPLLSSTLINYVVRTQESVVLNDATREGQFINDSYIKTHQAKSVLCTPLMNQGKLSGIVYLENNLTTGAFTPKRIEMLSILSAQAAISIENARLYSNMAALNTAYERFVPRQFLQFLDKKSIIDVQLGDQIQQEMSVLFSDIRDFTTLSESMTPQDNFKFINSYLSRMEPAIRENQGFIDKYIGDAIMALFSGAADNALKAGIAMLHRLTEYNQNRMKSGYEPIQIGIGIHTGSLMLGTVGGYNRMDGTVISDAVNLASRVESLTKIYGIPLLITHQTFLRLSNPSDYKIRKIDEVKVKGKSELVTVYEVFDADLSEIQEAKLATLELFKEALFHNHSQNWKEAEKLLLECLRLNPNDKVAQFYQQCCRERNSMI</sequence>
<dbReference type="InterPro" id="IPR001054">
    <property type="entry name" value="A/G_cyclase"/>
</dbReference>
<dbReference type="eggNOG" id="COG0515">
    <property type="taxonomic scope" value="Bacteria"/>
</dbReference>
<dbReference type="InterPro" id="IPR053159">
    <property type="entry name" value="Hybrid_Histidine_Kinase"/>
</dbReference>
<dbReference type="InterPro" id="IPR027417">
    <property type="entry name" value="P-loop_NTPase"/>
</dbReference>
<dbReference type="GO" id="GO:0004672">
    <property type="term" value="F:protein kinase activity"/>
    <property type="evidence" value="ECO:0007669"/>
    <property type="project" value="InterPro"/>
</dbReference>
<dbReference type="EMBL" id="CP003630">
    <property type="protein sequence ID" value="AFZ19746.1"/>
    <property type="molecule type" value="Genomic_DNA"/>
</dbReference>
<dbReference type="eggNOG" id="COG3899">
    <property type="taxonomic scope" value="Bacteria"/>
</dbReference>
<dbReference type="STRING" id="1173027.Mic7113_4041"/>
<dbReference type="GO" id="GO:0009190">
    <property type="term" value="P:cyclic nucleotide biosynthetic process"/>
    <property type="evidence" value="ECO:0007669"/>
    <property type="project" value="InterPro"/>
</dbReference>
<dbReference type="InterPro" id="IPR029016">
    <property type="entry name" value="GAF-like_dom_sf"/>
</dbReference>
<dbReference type="InterPro" id="IPR029787">
    <property type="entry name" value="Nucleotide_cyclase"/>
</dbReference>
<reference evidence="4 5" key="1">
    <citation type="submission" date="2012-06" db="EMBL/GenBank/DDBJ databases">
        <title>Finished chromosome of genome of Microcoleus sp. PCC 7113.</title>
        <authorList>
            <consortium name="US DOE Joint Genome Institute"/>
            <person name="Gugger M."/>
            <person name="Coursin T."/>
            <person name="Rippka R."/>
            <person name="Tandeau De Marsac N."/>
            <person name="Huntemann M."/>
            <person name="Wei C.-L."/>
            <person name="Han J."/>
            <person name="Detter J.C."/>
            <person name="Han C."/>
            <person name="Tapia R."/>
            <person name="Chen A."/>
            <person name="Kyrpides N."/>
            <person name="Mavromatis K."/>
            <person name="Markowitz V."/>
            <person name="Szeto E."/>
            <person name="Ivanova N."/>
            <person name="Pagani I."/>
            <person name="Pati A."/>
            <person name="Goodwin L."/>
            <person name="Nordberg H.P."/>
            <person name="Cantor M.N."/>
            <person name="Hua S.X."/>
            <person name="Woyke T."/>
            <person name="Kerfeld C.A."/>
        </authorList>
    </citation>
    <scope>NUCLEOTIDE SEQUENCE [LARGE SCALE GENOMIC DNA]</scope>
    <source>
        <strain evidence="4 5">PCC 7113</strain>
    </source>
</reference>
<dbReference type="InterPro" id="IPR000719">
    <property type="entry name" value="Prot_kinase_dom"/>
</dbReference>
<evidence type="ECO:0000259" key="3">
    <source>
        <dbReference type="PROSITE" id="PS50125"/>
    </source>
</evidence>
<dbReference type="Pfam" id="PF13191">
    <property type="entry name" value="AAA_16"/>
    <property type="match status" value="1"/>
</dbReference>
<dbReference type="SUPFAM" id="SSF48452">
    <property type="entry name" value="TPR-like"/>
    <property type="match status" value="1"/>
</dbReference>
<evidence type="ECO:0000256" key="1">
    <source>
        <dbReference type="ARBA" id="ARBA00004167"/>
    </source>
</evidence>
<evidence type="ECO:0000313" key="5">
    <source>
        <dbReference type="Proteomes" id="UP000010471"/>
    </source>
</evidence>
<dbReference type="Gene3D" id="3.40.50.300">
    <property type="entry name" value="P-loop containing nucleotide triphosphate hydrolases"/>
    <property type="match status" value="1"/>
</dbReference>
<dbReference type="SUPFAM" id="SSF55073">
    <property type="entry name" value="Nucleotide cyclase"/>
    <property type="match status" value="1"/>
</dbReference>
<dbReference type="PANTHER" id="PTHR43642:SF1">
    <property type="entry name" value="HYBRID SIGNAL TRANSDUCTION HISTIDINE KINASE G"/>
    <property type="match status" value="1"/>
</dbReference>
<dbReference type="Gene3D" id="1.10.510.10">
    <property type="entry name" value="Transferase(Phosphotransferase) domain 1"/>
    <property type="match status" value="1"/>
</dbReference>
<dbReference type="KEGG" id="mic:Mic7113_4041"/>
<dbReference type="GO" id="GO:0005524">
    <property type="term" value="F:ATP binding"/>
    <property type="evidence" value="ECO:0007669"/>
    <property type="project" value="InterPro"/>
</dbReference>
<dbReference type="GO" id="GO:0004016">
    <property type="term" value="F:adenylate cyclase activity"/>
    <property type="evidence" value="ECO:0007669"/>
    <property type="project" value="UniProtKB-ARBA"/>
</dbReference>
<dbReference type="InterPro" id="IPR011009">
    <property type="entry name" value="Kinase-like_dom_sf"/>
</dbReference>
<dbReference type="InterPro" id="IPR003018">
    <property type="entry name" value="GAF"/>
</dbReference>
<dbReference type="SUPFAM" id="SSF55781">
    <property type="entry name" value="GAF domain-like"/>
    <property type="match status" value="1"/>
</dbReference>
<dbReference type="Gene3D" id="3.30.450.40">
    <property type="match status" value="1"/>
</dbReference>
<feature type="domain" description="Guanylate cyclase" evidence="3">
    <location>
        <begin position="1578"/>
        <end position="1704"/>
    </location>
</feature>
<dbReference type="CDD" id="cd07302">
    <property type="entry name" value="CHD"/>
    <property type="match status" value="1"/>
</dbReference>
<evidence type="ECO:0000259" key="2">
    <source>
        <dbReference type="PROSITE" id="PS50011"/>
    </source>
</evidence>
<dbReference type="SMART" id="SM00044">
    <property type="entry name" value="CYCc"/>
    <property type="match status" value="1"/>
</dbReference>
<dbReference type="OrthoDB" id="573511at2"/>
<dbReference type="PATRIC" id="fig|1173027.3.peg.4459"/>